<accession>A0A0A9EW12</accession>
<dbReference type="AlphaFoldDB" id="A0A0A9EW12"/>
<organism evidence="1">
    <name type="scientific">Arundo donax</name>
    <name type="common">Giant reed</name>
    <name type="synonym">Donax arundinaceus</name>
    <dbReference type="NCBI Taxonomy" id="35708"/>
    <lineage>
        <taxon>Eukaryota</taxon>
        <taxon>Viridiplantae</taxon>
        <taxon>Streptophyta</taxon>
        <taxon>Embryophyta</taxon>
        <taxon>Tracheophyta</taxon>
        <taxon>Spermatophyta</taxon>
        <taxon>Magnoliopsida</taxon>
        <taxon>Liliopsida</taxon>
        <taxon>Poales</taxon>
        <taxon>Poaceae</taxon>
        <taxon>PACMAD clade</taxon>
        <taxon>Arundinoideae</taxon>
        <taxon>Arundineae</taxon>
        <taxon>Arundo</taxon>
    </lineage>
</organism>
<sequence>MLYVLTAGAEDPDPLSATSACAPAMPSPVGLSPHATHPLGAAGAATNATDSVFLDAS</sequence>
<proteinExistence type="predicted"/>
<reference evidence="1" key="2">
    <citation type="journal article" date="2015" name="Data Brief">
        <title>Shoot transcriptome of the giant reed, Arundo donax.</title>
        <authorList>
            <person name="Barrero R.A."/>
            <person name="Guerrero F.D."/>
            <person name="Moolhuijzen P."/>
            <person name="Goolsby J.A."/>
            <person name="Tidwell J."/>
            <person name="Bellgard S.E."/>
            <person name="Bellgard M.I."/>
        </authorList>
    </citation>
    <scope>NUCLEOTIDE SEQUENCE</scope>
    <source>
        <tissue evidence="1">Shoot tissue taken approximately 20 cm above the soil surface</tissue>
    </source>
</reference>
<name>A0A0A9EW12_ARUDO</name>
<dbReference type="EMBL" id="GBRH01194752">
    <property type="protein sequence ID" value="JAE03144.1"/>
    <property type="molecule type" value="Transcribed_RNA"/>
</dbReference>
<reference evidence="1" key="1">
    <citation type="submission" date="2014-09" db="EMBL/GenBank/DDBJ databases">
        <authorList>
            <person name="Magalhaes I.L.F."/>
            <person name="Oliveira U."/>
            <person name="Santos F.R."/>
            <person name="Vidigal T.H.D.A."/>
            <person name="Brescovit A.D."/>
            <person name="Santos A.J."/>
        </authorList>
    </citation>
    <scope>NUCLEOTIDE SEQUENCE</scope>
    <source>
        <tissue evidence="1">Shoot tissue taken approximately 20 cm above the soil surface</tissue>
    </source>
</reference>
<evidence type="ECO:0000313" key="1">
    <source>
        <dbReference type="EMBL" id="JAE03144.1"/>
    </source>
</evidence>
<protein>
    <submittedName>
        <fullName evidence="1">Uncharacterized protein</fullName>
    </submittedName>
</protein>